<dbReference type="RefSeq" id="WP_105942312.1">
    <property type="nucleotide sequence ID" value="NZ_CP027433.1"/>
</dbReference>
<feature type="binding site" evidence="11">
    <location>
        <begin position="14"/>
        <end position="19"/>
    </location>
    <ligand>
        <name>ATP</name>
        <dbReference type="ChEBI" id="CHEBI:30616"/>
    </ligand>
</feature>
<comment type="catalytic activity">
    <reaction evidence="10 11">
        <text>shikimate + ATP = 3-phosphoshikimate + ADP + H(+)</text>
        <dbReference type="Rhea" id="RHEA:13121"/>
        <dbReference type="ChEBI" id="CHEBI:15378"/>
        <dbReference type="ChEBI" id="CHEBI:30616"/>
        <dbReference type="ChEBI" id="CHEBI:36208"/>
        <dbReference type="ChEBI" id="CHEBI:145989"/>
        <dbReference type="ChEBI" id="CHEBI:456216"/>
        <dbReference type="EC" id="2.7.1.71"/>
    </reaction>
</comment>
<evidence type="ECO:0000256" key="10">
    <source>
        <dbReference type="ARBA" id="ARBA00048567"/>
    </source>
</evidence>
<evidence type="ECO:0000256" key="3">
    <source>
        <dbReference type="ARBA" id="ARBA00012154"/>
    </source>
</evidence>
<dbReference type="SUPFAM" id="SSF52540">
    <property type="entry name" value="P-loop containing nucleoside triphosphate hydrolases"/>
    <property type="match status" value="1"/>
</dbReference>
<keyword evidence="8 11" id="KW-0067">ATP-binding</keyword>
<keyword evidence="7 11" id="KW-0418">Kinase</keyword>
<evidence type="ECO:0000256" key="8">
    <source>
        <dbReference type="ARBA" id="ARBA00022840"/>
    </source>
</evidence>
<keyword evidence="5 11" id="KW-0808">Transferase</keyword>
<keyword evidence="9 11" id="KW-0057">Aromatic amino acid biosynthesis</keyword>
<dbReference type="Proteomes" id="UP000239814">
    <property type="component" value="Chromosome"/>
</dbReference>
<evidence type="ECO:0000256" key="1">
    <source>
        <dbReference type="ARBA" id="ARBA00004842"/>
    </source>
</evidence>
<feature type="binding site" evidence="11">
    <location>
        <position position="137"/>
    </location>
    <ligand>
        <name>substrate</name>
    </ligand>
</feature>
<evidence type="ECO:0000256" key="4">
    <source>
        <dbReference type="ARBA" id="ARBA00022605"/>
    </source>
</evidence>
<keyword evidence="4 11" id="KW-0028">Amino-acid biosynthesis</keyword>
<dbReference type="GO" id="GO:0004765">
    <property type="term" value="F:shikimate kinase activity"/>
    <property type="evidence" value="ECO:0007669"/>
    <property type="project" value="UniProtKB-UniRule"/>
</dbReference>
<dbReference type="InterPro" id="IPR000623">
    <property type="entry name" value="Shikimate_kinase/TSH1"/>
</dbReference>
<feature type="binding site" evidence="11">
    <location>
        <position position="118"/>
    </location>
    <ligand>
        <name>ATP</name>
        <dbReference type="ChEBI" id="CHEBI:30616"/>
    </ligand>
</feature>
<evidence type="ECO:0000256" key="11">
    <source>
        <dbReference type="HAMAP-Rule" id="MF_00109"/>
    </source>
</evidence>
<feature type="binding site" evidence="11">
    <location>
        <position position="60"/>
    </location>
    <ligand>
        <name>substrate</name>
    </ligand>
</feature>
<dbReference type="GO" id="GO:0009423">
    <property type="term" value="P:chorismate biosynthetic process"/>
    <property type="evidence" value="ECO:0007669"/>
    <property type="project" value="UniProtKB-UniRule"/>
</dbReference>
<dbReference type="Pfam" id="PF01202">
    <property type="entry name" value="SKI"/>
    <property type="match status" value="1"/>
</dbReference>
<dbReference type="GO" id="GO:0009073">
    <property type="term" value="P:aromatic amino acid family biosynthetic process"/>
    <property type="evidence" value="ECO:0007669"/>
    <property type="project" value="UniProtKB-KW"/>
</dbReference>
<dbReference type="GO" id="GO:0000287">
    <property type="term" value="F:magnesium ion binding"/>
    <property type="evidence" value="ECO:0007669"/>
    <property type="project" value="UniProtKB-UniRule"/>
</dbReference>
<evidence type="ECO:0000256" key="5">
    <source>
        <dbReference type="ARBA" id="ARBA00022679"/>
    </source>
</evidence>
<name>A0A2S0KG08_9ACTN</name>
<dbReference type="EC" id="2.7.1.71" evidence="3 11"/>
<organism evidence="12 13">
    <name type="scientific">Gordonia iterans</name>
    <dbReference type="NCBI Taxonomy" id="1004901"/>
    <lineage>
        <taxon>Bacteria</taxon>
        <taxon>Bacillati</taxon>
        <taxon>Actinomycetota</taxon>
        <taxon>Actinomycetes</taxon>
        <taxon>Mycobacteriales</taxon>
        <taxon>Gordoniaceae</taxon>
        <taxon>Gordonia</taxon>
    </lineage>
</organism>
<reference evidence="12 13" key="1">
    <citation type="submission" date="2018-03" db="EMBL/GenBank/DDBJ databases">
        <title>Characteristics and genome of n-alkane degrading marine bacteria Gordonia iterans isolated from crude oil contaminated in Tae-an, South Korea.</title>
        <authorList>
            <person name="Lee S.-S."/>
            <person name="Kim H."/>
        </authorList>
    </citation>
    <scope>NUCLEOTIDE SEQUENCE [LARGE SCALE GENOMIC DNA]</scope>
    <source>
        <strain evidence="12 13">Co17</strain>
    </source>
</reference>
<proteinExistence type="inferred from homology"/>
<dbReference type="KEGG" id="git:C6V83_10260"/>
<dbReference type="PANTHER" id="PTHR21087:SF16">
    <property type="entry name" value="SHIKIMATE KINASE 1, CHLOROPLASTIC"/>
    <property type="match status" value="1"/>
</dbReference>
<evidence type="ECO:0000256" key="9">
    <source>
        <dbReference type="ARBA" id="ARBA00023141"/>
    </source>
</evidence>
<dbReference type="GO" id="GO:0005524">
    <property type="term" value="F:ATP binding"/>
    <property type="evidence" value="ECO:0007669"/>
    <property type="project" value="UniProtKB-UniRule"/>
</dbReference>
<dbReference type="GO" id="GO:0005829">
    <property type="term" value="C:cytosol"/>
    <property type="evidence" value="ECO:0007669"/>
    <property type="project" value="TreeGrafter"/>
</dbReference>
<keyword evidence="11" id="KW-0460">Magnesium</keyword>
<gene>
    <name evidence="11" type="primary">aroK</name>
    <name evidence="12" type="ORF">C6V83_10260</name>
</gene>
<keyword evidence="6 11" id="KW-0547">Nucleotide-binding</keyword>
<comment type="similarity">
    <text evidence="2 11">Belongs to the shikimate kinase family.</text>
</comment>
<evidence type="ECO:0000313" key="13">
    <source>
        <dbReference type="Proteomes" id="UP000239814"/>
    </source>
</evidence>
<accession>A0A2S0KG08</accession>
<dbReference type="GO" id="GO:0008652">
    <property type="term" value="P:amino acid biosynthetic process"/>
    <property type="evidence" value="ECO:0007669"/>
    <property type="project" value="UniProtKB-KW"/>
</dbReference>
<keyword evidence="11" id="KW-0963">Cytoplasm</keyword>
<dbReference type="Gene3D" id="3.40.50.300">
    <property type="entry name" value="P-loop containing nucleotide triphosphate hydrolases"/>
    <property type="match status" value="1"/>
</dbReference>
<evidence type="ECO:0000256" key="2">
    <source>
        <dbReference type="ARBA" id="ARBA00006997"/>
    </source>
</evidence>
<keyword evidence="11" id="KW-0479">Metal-binding</keyword>
<dbReference type="PROSITE" id="PS01128">
    <property type="entry name" value="SHIKIMATE_KINASE"/>
    <property type="match status" value="1"/>
</dbReference>
<evidence type="ECO:0000256" key="7">
    <source>
        <dbReference type="ARBA" id="ARBA00022777"/>
    </source>
</evidence>
<comment type="subunit">
    <text evidence="11">Monomer.</text>
</comment>
<comment type="function">
    <text evidence="11">Catalyzes the specific phosphorylation of the 3-hydroxyl group of shikimic acid using ATP as a cosubstrate.</text>
</comment>
<keyword evidence="13" id="KW-1185">Reference proteome</keyword>
<dbReference type="PANTHER" id="PTHR21087">
    <property type="entry name" value="SHIKIMATE KINASE"/>
    <property type="match status" value="1"/>
</dbReference>
<evidence type="ECO:0000256" key="6">
    <source>
        <dbReference type="ARBA" id="ARBA00022741"/>
    </source>
</evidence>
<dbReference type="AlphaFoldDB" id="A0A2S0KG08"/>
<feature type="binding site" evidence="11">
    <location>
        <position position="18"/>
    </location>
    <ligand>
        <name>Mg(2+)</name>
        <dbReference type="ChEBI" id="CHEBI:18420"/>
    </ligand>
</feature>
<comment type="pathway">
    <text evidence="1 11">Metabolic intermediate biosynthesis; chorismate biosynthesis; chorismate from D-erythrose 4-phosphate and phosphoenolpyruvate: step 5/7.</text>
</comment>
<dbReference type="HAMAP" id="MF_00109">
    <property type="entry name" value="Shikimate_kinase"/>
    <property type="match status" value="1"/>
</dbReference>
<feature type="binding site" evidence="11">
    <location>
        <position position="36"/>
    </location>
    <ligand>
        <name>substrate</name>
    </ligand>
</feature>
<dbReference type="InterPro" id="IPR023000">
    <property type="entry name" value="Shikimate_kinase_CS"/>
</dbReference>
<comment type="subcellular location">
    <subcellularLocation>
        <location evidence="11">Cytoplasm</location>
    </subcellularLocation>
</comment>
<dbReference type="UniPathway" id="UPA00053">
    <property type="reaction ID" value="UER00088"/>
</dbReference>
<sequence>MTGTPRAVLTGFMGSGKSTVGSALADALGVGYLDTDAELERRAGRTIPEIFAHDGEAAFRALERDVVLDALATFDGVVALGGGSVTVPDIAAALSDHPVVYLRIGPAEGFARVEHSDRPLLNDPDPAGRYAELLAGRVPAYEAVATHVVDATAPVGVVVERVLSLLAPRGPEPADRSTA</sequence>
<dbReference type="PRINTS" id="PR01100">
    <property type="entry name" value="SHIKIMTKNASE"/>
</dbReference>
<evidence type="ECO:0000313" key="12">
    <source>
        <dbReference type="EMBL" id="AVM00596.1"/>
    </source>
</evidence>
<comment type="cofactor">
    <cofactor evidence="11">
        <name>Mg(2+)</name>
        <dbReference type="ChEBI" id="CHEBI:18420"/>
    </cofactor>
    <text evidence="11">Binds 1 Mg(2+) ion per subunit.</text>
</comment>
<feature type="binding site" evidence="11">
    <location>
        <position position="82"/>
    </location>
    <ligand>
        <name>substrate</name>
    </ligand>
</feature>
<dbReference type="EMBL" id="CP027433">
    <property type="protein sequence ID" value="AVM00596.1"/>
    <property type="molecule type" value="Genomic_DNA"/>
</dbReference>
<dbReference type="CDD" id="cd00464">
    <property type="entry name" value="SK"/>
    <property type="match status" value="1"/>
</dbReference>
<comment type="caution">
    <text evidence="11">Lacks conserved residue(s) required for the propagation of feature annotation.</text>
</comment>
<dbReference type="InterPro" id="IPR027417">
    <property type="entry name" value="P-loop_NTPase"/>
</dbReference>
<dbReference type="OrthoDB" id="9800332at2"/>
<protein>
    <recommendedName>
        <fullName evidence="3 11">Shikimate kinase</fullName>
        <shortName evidence="11">SK</shortName>
        <ecNumber evidence="3 11">2.7.1.71</ecNumber>
    </recommendedName>
</protein>
<dbReference type="InterPro" id="IPR031322">
    <property type="entry name" value="Shikimate/glucono_kinase"/>
</dbReference>